<dbReference type="AlphaFoldDB" id="V9HQS3"/>
<protein>
    <recommendedName>
        <fullName evidence="3">HTH tetR-type domain-containing protein</fullName>
    </recommendedName>
</protein>
<feature type="DNA-binding region" description="H-T-H motif" evidence="2">
    <location>
        <begin position="34"/>
        <end position="53"/>
    </location>
</feature>
<evidence type="ECO:0000313" key="4">
    <source>
        <dbReference type="EMBL" id="EHL17340.1"/>
    </source>
</evidence>
<feature type="domain" description="HTH tetR-type" evidence="3">
    <location>
        <begin position="11"/>
        <end position="71"/>
    </location>
</feature>
<dbReference type="OrthoDB" id="9812484at2"/>
<dbReference type="PROSITE" id="PS50977">
    <property type="entry name" value="HTH_TETR_2"/>
    <property type="match status" value="1"/>
</dbReference>
<evidence type="ECO:0000259" key="3">
    <source>
        <dbReference type="PROSITE" id="PS50977"/>
    </source>
</evidence>
<dbReference type="GO" id="GO:0003677">
    <property type="term" value="F:DNA binding"/>
    <property type="evidence" value="ECO:0007669"/>
    <property type="project" value="UniProtKB-UniRule"/>
</dbReference>
<comment type="caution">
    <text evidence="4">The sequence shown here is derived from an EMBL/GenBank/DDBJ whole genome shotgun (WGS) entry which is preliminary data.</text>
</comment>
<gene>
    <name evidence="4" type="ORF">HMPREF9630_00507</name>
</gene>
<sequence>MPKEVFFNLSDEKREKIIFVLKEEFKAKPFQKVNVKEIVEKAEIARGSFYQYFENLEDAYFTILEKETVDIHGLFMKIFLLKDKNLTEALVEYGKEIADIIFDENAYMIYKNRYLYWNEDLNRSWESSHKHQEELFQDMSMDLEKIHFIKSIVHSLIERLFRESWNKEQFIEKYIKHLNWIEKGVIYGNC</sequence>
<dbReference type="Proteomes" id="UP000017818">
    <property type="component" value="Unassembled WGS sequence"/>
</dbReference>
<dbReference type="InterPro" id="IPR001647">
    <property type="entry name" value="HTH_TetR"/>
</dbReference>
<dbReference type="EMBL" id="AFZF02000004">
    <property type="protein sequence ID" value="EHL17340.1"/>
    <property type="molecule type" value="Genomic_DNA"/>
</dbReference>
<evidence type="ECO:0000313" key="5">
    <source>
        <dbReference type="Proteomes" id="UP000017818"/>
    </source>
</evidence>
<accession>V9HQS3</accession>
<dbReference type="Pfam" id="PF21626">
    <property type="entry name" value="TetR-C_39"/>
    <property type="match status" value="1"/>
</dbReference>
<name>V9HQS3_9FIRM</name>
<dbReference type="InterPro" id="IPR049443">
    <property type="entry name" value="TetR_YgfC-like_C"/>
</dbReference>
<organism evidence="4 5">
    <name type="scientific">Peptoanaerobacter stomatis</name>
    <dbReference type="NCBI Taxonomy" id="796937"/>
    <lineage>
        <taxon>Bacteria</taxon>
        <taxon>Bacillati</taxon>
        <taxon>Bacillota</taxon>
        <taxon>Clostridia</taxon>
        <taxon>Peptostreptococcales</taxon>
        <taxon>Filifactoraceae</taxon>
        <taxon>Peptoanaerobacter</taxon>
    </lineage>
</organism>
<dbReference type="HOGENOM" id="CLU_069356_45_2_9"/>
<dbReference type="SUPFAM" id="SSF46689">
    <property type="entry name" value="Homeodomain-like"/>
    <property type="match status" value="1"/>
</dbReference>
<proteinExistence type="predicted"/>
<dbReference type="Gene3D" id="1.10.357.10">
    <property type="entry name" value="Tetracycline Repressor, domain 2"/>
    <property type="match status" value="1"/>
</dbReference>
<evidence type="ECO:0000256" key="2">
    <source>
        <dbReference type="PROSITE-ProRule" id="PRU00335"/>
    </source>
</evidence>
<dbReference type="PATRIC" id="fig|796939.3.peg.1116"/>
<dbReference type="Pfam" id="PF00440">
    <property type="entry name" value="TetR_N"/>
    <property type="match status" value="1"/>
</dbReference>
<dbReference type="InterPro" id="IPR009057">
    <property type="entry name" value="Homeodomain-like_sf"/>
</dbReference>
<evidence type="ECO:0000256" key="1">
    <source>
        <dbReference type="ARBA" id="ARBA00023125"/>
    </source>
</evidence>
<reference evidence="4 5" key="1">
    <citation type="submission" date="2012-05" db="EMBL/GenBank/DDBJ databases">
        <title>The Genome Sequence of Eubacteriaceae bacterium CM2.</title>
        <authorList>
            <consortium name="The Broad Institute Genome Sequencing Platform"/>
            <person name="Earl A."/>
            <person name="Ward D."/>
            <person name="Feldgarden M."/>
            <person name="Gevers D."/>
            <person name="Sizova M."/>
            <person name="Hazen A."/>
            <person name="Epstein S."/>
            <person name="Walker B."/>
            <person name="Young S.K."/>
            <person name="Zeng Q."/>
            <person name="Gargeya S."/>
            <person name="Fitzgerald M."/>
            <person name="Haas B."/>
            <person name="Abouelleil A."/>
            <person name="Alvarado L."/>
            <person name="Arachchi H.M."/>
            <person name="Berlin A."/>
            <person name="Chapman S.B."/>
            <person name="Goldberg J."/>
            <person name="Griggs A."/>
            <person name="Gujja S."/>
            <person name="Hansen M."/>
            <person name="Howarth C."/>
            <person name="Imamovic A."/>
            <person name="Larimer J."/>
            <person name="McCowen C."/>
            <person name="Montmayeur A."/>
            <person name="Murphy C."/>
            <person name="Neiman D."/>
            <person name="Pearson M."/>
            <person name="Priest M."/>
            <person name="Roberts A."/>
            <person name="Saif S."/>
            <person name="Shea T."/>
            <person name="Sisk P."/>
            <person name="Sykes S."/>
            <person name="Wortman J."/>
            <person name="Nusbaum C."/>
            <person name="Birren B."/>
        </authorList>
    </citation>
    <scope>NUCLEOTIDE SEQUENCE [LARGE SCALE GENOMIC DNA]</scope>
    <source>
        <strain evidence="4 5">CM2</strain>
    </source>
</reference>
<dbReference type="RefSeq" id="WP_009527141.1">
    <property type="nucleotide sequence ID" value="NZ_JH815225.1"/>
</dbReference>
<keyword evidence="1 2" id="KW-0238">DNA-binding</keyword>